<dbReference type="InterPro" id="IPR040976">
    <property type="entry name" value="Pkinase_fungal"/>
</dbReference>
<dbReference type="AlphaFoldDB" id="A0A2A9NG18"/>
<evidence type="ECO:0000313" key="3">
    <source>
        <dbReference type="EMBL" id="PFH46593.1"/>
    </source>
</evidence>
<reference evidence="3 4" key="1">
    <citation type="submission" date="2014-02" db="EMBL/GenBank/DDBJ databases">
        <title>Transposable element dynamics among asymbiotic and ectomycorrhizal Amanita fungi.</title>
        <authorList>
            <consortium name="DOE Joint Genome Institute"/>
            <person name="Hess J."/>
            <person name="Skrede I."/>
            <person name="Wolfe B."/>
            <person name="LaButti K."/>
            <person name="Ohm R.A."/>
            <person name="Grigoriev I.V."/>
            <person name="Pringle A."/>
        </authorList>
    </citation>
    <scope>NUCLEOTIDE SEQUENCE [LARGE SCALE GENOMIC DNA]</scope>
    <source>
        <strain evidence="3 4">SKay4041</strain>
    </source>
</reference>
<name>A0A2A9NG18_9AGAR</name>
<feature type="compositionally biased region" description="Basic and acidic residues" evidence="1">
    <location>
        <begin position="177"/>
        <end position="189"/>
    </location>
</feature>
<dbReference type="OrthoDB" id="3040568at2759"/>
<organism evidence="3 4">
    <name type="scientific">Amanita thiersii Skay4041</name>
    <dbReference type="NCBI Taxonomy" id="703135"/>
    <lineage>
        <taxon>Eukaryota</taxon>
        <taxon>Fungi</taxon>
        <taxon>Dikarya</taxon>
        <taxon>Basidiomycota</taxon>
        <taxon>Agaricomycotina</taxon>
        <taxon>Agaricomycetes</taxon>
        <taxon>Agaricomycetidae</taxon>
        <taxon>Agaricales</taxon>
        <taxon>Pluteineae</taxon>
        <taxon>Amanitaceae</taxon>
        <taxon>Amanita</taxon>
    </lineage>
</organism>
<proteinExistence type="predicted"/>
<dbReference type="PANTHER" id="PTHR38248">
    <property type="entry name" value="FUNK1 6"/>
    <property type="match status" value="1"/>
</dbReference>
<keyword evidence="4" id="KW-1185">Reference proteome</keyword>
<dbReference type="PANTHER" id="PTHR38248:SF2">
    <property type="entry name" value="FUNK1 11"/>
    <property type="match status" value="1"/>
</dbReference>
<protein>
    <recommendedName>
        <fullName evidence="2">Fungal-type protein kinase domain-containing protein</fullName>
    </recommendedName>
</protein>
<accession>A0A2A9NG18</accession>
<dbReference type="EMBL" id="KZ302177">
    <property type="protein sequence ID" value="PFH46593.1"/>
    <property type="molecule type" value="Genomic_DNA"/>
</dbReference>
<gene>
    <name evidence="3" type="ORF">AMATHDRAFT_7634</name>
</gene>
<feature type="region of interest" description="Disordered" evidence="1">
    <location>
        <begin position="154"/>
        <end position="195"/>
    </location>
</feature>
<dbReference type="Proteomes" id="UP000242287">
    <property type="component" value="Unassembled WGS sequence"/>
</dbReference>
<feature type="domain" description="Fungal-type protein kinase" evidence="2">
    <location>
        <begin position="12"/>
        <end position="52"/>
    </location>
</feature>
<dbReference type="STRING" id="703135.A0A2A9NG18"/>
<evidence type="ECO:0000313" key="4">
    <source>
        <dbReference type="Proteomes" id="UP000242287"/>
    </source>
</evidence>
<dbReference type="Pfam" id="PF17667">
    <property type="entry name" value="Pkinase_fungal"/>
    <property type="match status" value="1"/>
</dbReference>
<evidence type="ECO:0000256" key="1">
    <source>
        <dbReference type="SAM" id="MobiDB-lite"/>
    </source>
</evidence>
<sequence length="234" mass="26539">MAIISELLNDTKVVAHRAGTILFMSTGVLKGRGPHTAADDLESFFYVLIFICLEYSGPGRQRIWDDARDMPWDIYHTYLNHWLLGEDLSRLAGGKACSLISESSFRADVLNEFPRYFQGLSPCLINLWEALFCSREAITHDIFMKILGESQEQDFDENVPDDSPPNPTQINGNPTSNDRDAFNEDDKEPKMRKRRRMNPGIPTAFYVCDSESSCPEIKFAEALCLLLRLLPALL</sequence>
<evidence type="ECO:0000259" key="2">
    <source>
        <dbReference type="Pfam" id="PF17667"/>
    </source>
</evidence>